<accession>A0A227KEJ8</accession>
<sequence length="198" mass="21816">MPQEPSSIKQPNNCWDIFWSFTCMAMQAFGGSTAIAQQFLVDQKQWLTMPRFLEMLTVSQVLPGPNIMILSVMLGDRYFGWRGALAAFLGMITFPATLMLTVFVIYEQYASNPVVSAALAGMAASASGMVIGAAIKLVPNIKSNIIGKPVWILLLAVTFISVGLFKMSMIKVLPLVGIPAFFWALYRIVQKANKELKK</sequence>
<dbReference type="RefSeq" id="WP_066593898.1">
    <property type="nucleotide sequence ID" value="NZ_CAJTBZ010000026.1"/>
</dbReference>
<evidence type="ECO:0000256" key="5">
    <source>
        <dbReference type="ARBA" id="ARBA00022989"/>
    </source>
</evidence>
<dbReference type="InterPro" id="IPR052518">
    <property type="entry name" value="CHR_Transporter"/>
</dbReference>
<feature type="transmembrane region" description="Helical" evidence="7">
    <location>
        <begin position="172"/>
        <end position="189"/>
    </location>
</feature>
<feature type="transmembrane region" description="Helical" evidence="7">
    <location>
        <begin position="118"/>
        <end position="138"/>
    </location>
</feature>
<reference evidence="9" key="1">
    <citation type="submission" date="2017-05" db="EMBL/GenBank/DDBJ databases">
        <title>Improved OligoMM genomes.</title>
        <authorList>
            <person name="Garzetti D."/>
        </authorList>
    </citation>
    <scope>NUCLEOTIDE SEQUENCE [LARGE SCALE GENOMIC DNA]</scope>
    <source>
        <strain evidence="9">YL45</strain>
    </source>
</reference>
<name>A0A227KEJ8_9BURK</name>
<keyword evidence="9" id="KW-1185">Reference proteome</keyword>
<dbReference type="AlphaFoldDB" id="A0A227KEJ8"/>
<comment type="similarity">
    <text evidence="2">Belongs to the chromate ion transporter (CHR) (TC 2.A.51) family.</text>
</comment>
<keyword evidence="4 7" id="KW-0812">Transmembrane</keyword>
<proteinExistence type="inferred from homology"/>
<dbReference type="EMBL" id="NHMP01000006">
    <property type="protein sequence ID" value="OXE46035.1"/>
    <property type="molecule type" value="Genomic_DNA"/>
</dbReference>
<comment type="caution">
    <text evidence="8">The sequence shown here is derived from an EMBL/GenBank/DDBJ whole genome shotgun (WGS) entry which is preliminary data.</text>
</comment>
<evidence type="ECO:0000313" key="9">
    <source>
        <dbReference type="Proteomes" id="UP000214610"/>
    </source>
</evidence>
<dbReference type="GO" id="GO:0015109">
    <property type="term" value="F:chromate transmembrane transporter activity"/>
    <property type="evidence" value="ECO:0007669"/>
    <property type="project" value="InterPro"/>
</dbReference>
<evidence type="ECO:0000256" key="6">
    <source>
        <dbReference type="ARBA" id="ARBA00023136"/>
    </source>
</evidence>
<evidence type="ECO:0000256" key="4">
    <source>
        <dbReference type="ARBA" id="ARBA00022692"/>
    </source>
</evidence>
<evidence type="ECO:0000256" key="7">
    <source>
        <dbReference type="SAM" id="Phobius"/>
    </source>
</evidence>
<evidence type="ECO:0000256" key="2">
    <source>
        <dbReference type="ARBA" id="ARBA00005262"/>
    </source>
</evidence>
<dbReference type="PANTHER" id="PTHR43663">
    <property type="entry name" value="CHROMATE TRANSPORT PROTEIN-RELATED"/>
    <property type="match status" value="1"/>
</dbReference>
<dbReference type="Pfam" id="PF02417">
    <property type="entry name" value="Chromate_transp"/>
    <property type="match status" value="1"/>
</dbReference>
<feature type="transmembrane region" description="Helical" evidence="7">
    <location>
        <begin position="150"/>
        <end position="166"/>
    </location>
</feature>
<comment type="subcellular location">
    <subcellularLocation>
        <location evidence="1">Cell membrane</location>
        <topology evidence="1">Multi-pass membrane protein</topology>
    </subcellularLocation>
</comment>
<protein>
    <submittedName>
        <fullName evidence="8">Chromate transporter</fullName>
    </submittedName>
</protein>
<evidence type="ECO:0000313" key="8">
    <source>
        <dbReference type="EMBL" id="OXE46035.1"/>
    </source>
</evidence>
<dbReference type="PANTHER" id="PTHR43663:SF1">
    <property type="entry name" value="CHROMATE TRANSPORTER"/>
    <property type="match status" value="1"/>
</dbReference>
<evidence type="ECO:0000256" key="3">
    <source>
        <dbReference type="ARBA" id="ARBA00022475"/>
    </source>
</evidence>
<evidence type="ECO:0000256" key="1">
    <source>
        <dbReference type="ARBA" id="ARBA00004651"/>
    </source>
</evidence>
<dbReference type="Proteomes" id="UP000214610">
    <property type="component" value="Unassembled WGS sequence"/>
</dbReference>
<organism evidence="8 9">
    <name type="scientific">Turicimonas muris</name>
    <dbReference type="NCBI Taxonomy" id="1796652"/>
    <lineage>
        <taxon>Bacteria</taxon>
        <taxon>Pseudomonadati</taxon>
        <taxon>Pseudomonadota</taxon>
        <taxon>Betaproteobacteria</taxon>
        <taxon>Burkholderiales</taxon>
        <taxon>Sutterellaceae</taxon>
        <taxon>Turicimonas</taxon>
    </lineage>
</organism>
<dbReference type="GO" id="GO:0005886">
    <property type="term" value="C:plasma membrane"/>
    <property type="evidence" value="ECO:0007669"/>
    <property type="project" value="UniProtKB-SubCell"/>
</dbReference>
<keyword evidence="5 7" id="KW-1133">Transmembrane helix</keyword>
<feature type="transmembrane region" description="Helical" evidence="7">
    <location>
        <begin position="84"/>
        <end position="106"/>
    </location>
</feature>
<keyword evidence="3" id="KW-1003">Cell membrane</keyword>
<dbReference type="GeneID" id="78361940"/>
<gene>
    <name evidence="8" type="ORF">ADH67_09955</name>
</gene>
<feature type="transmembrane region" description="Helical" evidence="7">
    <location>
        <begin position="52"/>
        <end position="72"/>
    </location>
</feature>
<keyword evidence="6 7" id="KW-0472">Membrane</keyword>
<dbReference type="InterPro" id="IPR003370">
    <property type="entry name" value="Chromate_transpt"/>
</dbReference>